<name>A0ABD1ECL6_HYPHA</name>
<gene>
    <name evidence="7" type="ORF">ABEB36_010625</name>
</gene>
<keyword evidence="1" id="KW-0479">Metal-binding</keyword>
<dbReference type="InterPro" id="IPR006612">
    <property type="entry name" value="THAP_Znf"/>
</dbReference>
<keyword evidence="3" id="KW-0862">Zinc</keyword>
<evidence type="ECO:0000256" key="5">
    <source>
        <dbReference type="PROSITE-ProRule" id="PRU00309"/>
    </source>
</evidence>
<evidence type="ECO:0000256" key="1">
    <source>
        <dbReference type="ARBA" id="ARBA00022723"/>
    </source>
</evidence>
<dbReference type="Pfam" id="PF05485">
    <property type="entry name" value="THAP"/>
    <property type="match status" value="1"/>
</dbReference>
<dbReference type="GO" id="GO:0003677">
    <property type="term" value="F:DNA binding"/>
    <property type="evidence" value="ECO:0007669"/>
    <property type="project" value="UniProtKB-UniRule"/>
</dbReference>
<dbReference type="SMART" id="SM00692">
    <property type="entry name" value="DM3"/>
    <property type="match status" value="1"/>
</dbReference>
<evidence type="ECO:0000313" key="8">
    <source>
        <dbReference type="Proteomes" id="UP001566132"/>
    </source>
</evidence>
<feature type="domain" description="THAP-type" evidence="6">
    <location>
        <begin position="1"/>
        <end position="92"/>
    </location>
</feature>
<dbReference type="InterPro" id="IPR026516">
    <property type="entry name" value="THAP1/10"/>
</dbReference>
<dbReference type="PANTHER" id="PTHR46600">
    <property type="entry name" value="THAP DOMAIN-CONTAINING"/>
    <property type="match status" value="1"/>
</dbReference>
<dbReference type="GO" id="GO:0008270">
    <property type="term" value="F:zinc ion binding"/>
    <property type="evidence" value="ECO:0007669"/>
    <property type="project" value="UniProtKB-KW"/>
</dbReference>
<comment type="caution">
    <text evidence="7">The sequence shown here is derived from an EMBL/GenBank/DDBJ whole genome shotgun (WGS) entry which is preliminary data.</text>
</comment>
<evidence type="ECO:0000259" key="6">
    <source>
        <dbReference type="PROSITE" id="PS50950"/>
    </source>
</evidence>
<accession>A0ABD1ECL6</accession>
<evidence type="ECO:0000256" key="4">
    <source>
        <dbReference type="ARBA" id="ARBA00023125"/>
    </source>
</evidence>
<dbReference type="AlphaFoldDB" id="A0ABD1ECL6"/>
<evidence type="ECO:0000256" key="3">
    <source>
        <dbReference type="ARBA" id="ARBA00022833"/>
    </source>
</evidence>
<evidence type="ECO:0000313" key="7">
    <source>
        <dbReference type="EMBL" id="KAL1492367.1"/>
    </source>
</evidence>
<dbReference type="Proteomes" id="UP001566132">
    <property type="component" value="Unassembled WGS sequence"/>
</dbReference>
<dbReference type="PROSITE" id="PS50950">
    <property type="entry name" value="ZF_THAP"/>
    <property type="match status" value="1"/>
</dbReference>
<keyword evidence="4 5" id="KW-0238">DNA-binding</keyword>
<protein>
    <recommendedName>
        <fullName evidence="6">THAP-type domain-containing protein</fullName>
    </recommendedName>
</protein>
<dbReference type="PANTHER" id="PTHR46600:SF11">
    <property type="entry name" value="THAP DOMAIN-CONTAINING PROTEIN 10"/>
    <property type="match status" value="1"/>
</dbReference>
<sequence>MRCVVFGCNSDNQSKKNPISGVKFFHFPKDKDLAIKWLYATGRKDKVNLKYACVCSKHFSDSDFKDNLQHRLLNYSPLRYRGLKDDAIPNKNLPLLHTVNSCSEFGVSSSTCNKKIKKMERTQLMKKSLDVIQANVEKRLPLSCCFYIKSLAQKDQN</sequence>
<organism evidence="7 8">
    <name type="scientific">Hypothenemus hampei</name>
    <name type="common">Coffee berry borer</name>
    <dbReference type="NCBI Taxonomy" id="57062"/>
    <lineage>
        <taxon>Eukaryota</taxon>
        <taxon>Metazoa</taxon>
        <taxon>Ecdysozoa</taxon>
        <taxon>Arthropoda</taxon>
        <taxon>Hexapoda</taxon>
        <taxon>Insecta</taxon>
        <taxon>Pterygota</taxon>
        <taxon>Neoptera</taxon>
        <taxon>Endopterygota</taxon>
        <taxon>Coleoptera</taxon>
        <taxon>Polyphaga</taxon>
        <taxon>Cucujiformia</taxon>
        <taxon>Curculionidae</taxon>
        <taxon>Scolytinae</taxon>
        <taxon>Hypothenemus</taxon>
    </lineage>
</organism>
<dbReference type="Gene3D" id="6.20.210.20">
    <property type="entry name" value="THAP domain"/>
    <property type="match status" value="1"/>
</dbReference>
<evidence type="ECO:0000256" key="2">
    <source>
        <dbReference type="ARBA" id="ARBA00022771"/>
    </source>
</evidence>
<keyword evidence="8" id="KW-1185">Reference proteome</keyword>
<dbReference type="SMART" id="SM00980">
    <property type="entry name" value="THAP"/>
    <property type="match status" value="1"/>
</dbReference>
<dbReference type="SUPFAM" id="SSF57716">
    <property type="entry name" value="Glucocorticoid receptor-like (DNA-binding domain)"/>
    <property type="match status" value="1"/>
</dbReference>
<proteinExistence type="predicted"/>
<dbReference type="EMBL" id="JBDJPC010000008">
    <property type="protein sequence ID" value="KAL1492367.1"/>
    <property type="molecule type" value="Genomic_DNA"/>
</dbReference>
<keyword evidence="2 5" id="KW-0863">Zinc-finger</keyword>
<reference evidence="7 8" key="1">
    <citation type="submission" date="2024-05" db="EMBL/GenBank/DDBJ databases">
        <title>Genetic variation in Jamaican populations of the coffee berry borer (Hypothenemus hampei).</title>
        <authorList>
            <person name="Errbii M."/>
            <person name="Myrie A."/>
        </authorList>
    </citation>
    <scope>NUCLEOTIDE SEQUENCE [LARGE SCALE GENOMIC DNA]</scope>
    <source>
        <strain evidence="7">JA-Hopewell-2020-01-JO</strain>
        <tissue evidence="7">Whole body</tissue>
    </source>
</reference>
<dbReference type="InterPro" id="IPR038441">
    <property type="entry name" value="THAP_Znf_sf"/>
</dbReference>